<sequence length="242" mass="27216">MASNPLDMSLDDVISKQRTGRDGNRNNNRGYNRPRENGRGGDRNTRRDNNSPLYSRLRGQSNPVTPVSGNSLVVANLDYGVTESDLYELFGQIGPLKRAFLRLDPSGKSSGVADVVFINQSDGERAMTAYNNVELDARPMRITYASVINNRYQQIPMRGSNYNNNNSNDNYGGQRQRDSGRSNQYNRRNRNNNNNNSNGGGDNRQNQRRRQEPRPKPSEADLDADMDTYMNTLETGEEGKTA</sequence>
<gene>
    <name evidence="5" type="ORF">PHYBLDRAFT_142937</name>
</gene>
<dbReference type="STRING" id="763407.A0A162XP73"/>
<feature type="compositionally biased region" description="Basic and acidic residues" evidence="3">
    <location>
        <begin position="209"/>
        <end position="219"/>
    </location>
</feature>
<dbReference type="InterPro" id="IPR035979">
    <property type="entry name" value="RBD_domain_sf"/>
</dbReference>
<dbReference type="InterPro" id="IPR012677">
    <property type="entry name" value="Nucleotide-bd_a/b_plait_sf"/>
</dbReference>
<evidence type="ECO:0000259" key="4">
    <source>
        <dbReference type="PROSITE" id="PS50102"/>
    </source>
</evidence>
<feature type="compositionally biased region" description="Polar residues" evidence="3">
    <location>
        <begin position="58"/>
        <end position="69"/>
    </location>
</feature>
<protein>
    <recommendedName>
        <fullName evidence="4">RRM domain-containing protein</fullName>
    </recommendedName>
</protein>
<organism evidence="5 6">
    <name type="scientific">Phycomyces blakesleeanus (strain ATCC 8743b / DSM 1359 / FGSC 10004 / NBRC 33097 / NRRL 1555)</name>
    <dbReference type="NCBI Taxonomy" id="763407"/>
    <lineage>
        <taxon>Eukaryota</taxon>
        <taxon>Fungi</taxon>
        <taxon>Fungi incertae sedis</taxon>
        <taxon>Mucoromycota</taxon>
        <taxon>Mucoromycotina</taxon>
        <taxon>Mucoromycetes</taxon>
        <taxon>Mucorales</taxon>
        <taxon>Phycomycetaceae</taxon>
        <taxon>Phycomyces</taxon>
    </lineage>
</organism>
<feature type="compositionally biased region" description="Low complexity" evidence="3">
    <location>
        <begin position="159"/>
        <end position="173"/>
    </location>
</feature>
<dbReference type="InterPro" id="IPR025715">
    <property type="entry name" value="FoP_C"/>
</dbReference>
<proteinExistence type="predicted"/>
<dbReference type="VEuPathDB" id="FungiDB:PHYBLDRAFT_142937"/>
<dbReference type="GeneID" id="28991808"/>
<keyword evidence="1 2" id="KW-0694">RNA-binding</keyword>
<feature type="domain" description="RRM" evidence="4">
    <location>
        <begin position="70"/>
        <end position="147"/>
    </location>
</feature>
<evidence type="ECO:0000256" key="2">
    <source>
        <dbReference type="PROSITE-ProRule" id="PRU00176"/>
    </source>
</evidence>
<dbReference type="PANTHER" id="PTHR19965">
    <property type="entry name" value="RNA AND EXPORT FACTOR BINDING PROTEIN"/>
    <property type="match status" value="1"/>
</dbReference>
<dbReference type="Pfam" id="PF00076">
    <property type="entry name" value="RRM_1"/>
    <property type="match status" value="1"/>
</dbReference>
<feature type="region of interest" description="Disordered" evidence="3">
    <location>
        <begin position="156"/>
        <end position="242"/>
    </location>
</feature>
<dbReference type="GO" id="GO:0006406">
    <property type="term" value="P:mRNA export from nucleus"/>
    <property type="evidence" value="ECO:0007669"/>
    <property type="project" value="TreeGrafter"/>
</dbReference>
<feature type="region of interest" description="Disordered" evidence="3">
    <location>
        <begin position="1"/>
        <end position="69"/>
    </location>
</feature>
<feature type="compositionally biased region" description="Basic and acidic residues" evidence="3">
    <location>
        <begin position="13"/>
        <end position="24"/>
    </location>
</feature>
<keyword evidence="6" id="KW-1185">Reference proteome</keyword>
<dbReference type="AlphaFoldDB" id="A0A162XP73"/>
<dbReference type="Gene3D" id="3.30.70.330">
    <property type="match status" value="1"/>
</dbReference>
<dbReference type="Proteomes" id="UP000077315">
    <property type="component" value="Unassembled WGS sequence"/>
</dbReference>
<reference evidence="6" key="1">
    <citation type="submission" date="2015-06" db="EMBL/GenBank/DDBJ databases">
        <title>Expansion of signal transduction pathways in fungi by whole-genome duplication.</title>
        <authorList>
            <consortium name="DOE Joint Genome Institute"/>
            <person name="Corrochano L.M."/>
            <person name="Kuo A."/>
            <person name="Marcet-Houben M."/>
            <person name="Polaino S."/>
            <person name="Salamov A."/>
            <person name="Villalobos J.M."/>
            <person name="Alvarez M.I."/>
            <person name="Avalos J."/>
            <person name="Benito E.P."/>
            <person name="Benoit I."/>
            <person name="Burger G."/>
            <person name="Camino L.P."/>
            <person name="Canovas D."/>
            <person name="Cerda-Olmedo E."/>
            <person name="Cheng J.-F."/>
            <person name="Dominguez A."/>
            <person name="Elias M."/>
            <person name="Eslava A.P."/>
            <person name="Glaser F."/>
            <person name="Grimwood J."/>
            <person name="Gutierrez G."/>
            <person name="Heitman J."/>
            <person name="Henrissat B."/>
            <person name="Iturriaga E.A."/>
            <person name="Lang B.F."/>
            <person name="Lavin J.L."/>
            <person name="Lee S."/>
            <person name="Li W."/>
            <person name="Lindquist E."/>
            <person name="Lopez-Garcia S."/>
            <person name="Luque E.M."/>
            <person name="Marcos A.T."/>
            <person name="Martin J."/>
            <person name="McCluskey K."/>
            <person name="Medina H.R."/>
            <person name="Miralles-Duran A."/>
            <person name="Miyazaki A."/>
            <person name="Munoz-Torres E."/>
            <person name="Oguiza J.A."/>
            <person name="Ohm R."/>
            <person name="Olmedo M."/>
            <person name="Orejas M."/>
            <person name="Ortiz-Castellanos L."/>
            <person name="Pisabarro A.G."/>
            <person name="Rodriguez-Romero J."/>
            <person name="Ruiz-Herrera J."/>
            <person name="Ruiz-Vazquez R."/>
            <person name="Sanz C."/>
            <person name="Schackwitz W."/>
            <person name="Schmutz J."/>
            <person name="Shahriari M."/>
            <person name="Shelest E."/>
            <person name="Silva-Franco F."/>
            <person name="Soanes D."/>
            <person name="Syed K."/>
            <person name="Tagua V.G."/>
            <person name="Talbot N.J."/>
            <person name="Thon M."/>
            <person name="De vries R.P."/>
            <person name="Wiebenga A."/>
            <person name="Yadav J.S."/>
            <person name="Braun E.L."/>
            <person name="Baker S."/>
            <person name="Garre V."/>
            <person name="Horwitz B."/>
            <person name="Torres-Martinez S."/>
            <person name="Idnurm A."/>
            <person name="Herrera-Estrella A."/>
            <person name="Gabaldon T."/>
            <person name="Grigoriev I.V."/>
        </authorList>
    </citation>
    <scope>NUCLEOTIDE SEQUENCE [LARGE SCALE GENOMIC DNA]</scope>
    <source>
        <strain evidence="6">NRRL 1555(-)</strain>
    </source>
</reference>
<dbReference type="GO" id="GO:0003729">
    <property type="term" value="F:mRNA binding"/>
    <property type="evidence" value="ECO:0007669"/>
    <property type="project" value="TreeGrafter"/>
</dbReference>
<dbReference type="EMBL" id="KV440976">
    <property type="protein sequence ID" value="OAD75955.1"/>
    <property type="molecule type" value="Genomic_DNA"/>
</dbReference>
<dbReference type="InterPro" id="IPR051229">
    <property type="entry name" value="ALYREF_mRNA_export"/>
</dbReference>
<feature type="compositionally biased region" description="Basic and acidic residues" evidence="3">
    <location>
        <begin position="33"/>
        <end position="49"/>
    </location>
</feature>
<dbReference type="SUPFAM" id="SSF54928">
    <property type="entry name" value="RNA-binding domain, RBD"/>
    <property type="match status" value="1"/>
</dbReference>
<dbReference type="Pfam" id="PF13865">
    <property type="entry name" value="FoP_duplication"/>
    <property type="match status" value="1"/>
</dbReference>
<evidence type="ECO:0000256" key="1">
    <source>
        <dbReference type="ARBA" id="ARBA00022884"/>
    </source>
</evidence>
<dbReference type="PROSITE" id="PS50102">
    <property type="entry name" value="RRM"/>
    <property type="match status" value="1"/>
</dbReference>
<evidence type="ECO:0000313" key="5">
    <source>
        <dbReference type="EMBL" id="OAD75955.1"/>
    </source>
</evidence>
<evidence type="ECO:0000256" key="3">
    <source>
        <dbReference type="SAM" id="MobiDB-lite"/>
    </source>
</evidence>
<evidence type="ECO:0000313" key="6">
    <source>
        <dbReference type="Proteomes" id="UP000077315"/>
    </source>
</evidence>
<dbReference type="PANTHER" id="PTHR19965:SF35">
    <property type="entry name" value="RNA ANNEALING PROTEIN YRA1"/>
    <property type="match status" value="1"/>
</dbReference>
<dbReference type="InterPro" id="IPR000504">
    <property type="entry name" value="RRM_dom"/>
</dbReference>
<feature type="compositionally biased region" description="Low complexity" evidence="3">
    <location>
        <begin position="181"/>
        <end position="197"/>
    </location>
</feature>
<dbReference type="InParanoid" id="A0A162XP73"/>
<dbReference type="GO" id="GO:0005634">
    <property type="term" value="C:nucleus"/>
    <property type="evidence" value="ECO:0007669"/>
    <property type="project" value="TreeGrafter"/>
</dbReference>
<dbReference type="SMART" id="SM00360">
    <property type="entry name" value="RRM"/>
    <property type="match status" value="1"/>
</dbReference>
<dbReference type="RefSeq" id="XP_018293995.1">
    <property type="nucleotide sequence ID" value="XM_018430902.1"/>
</dbReference>
<dbReference type="OrthoDB" id="1049195at2759"/>
<accession>A0A162XP73</accession>
<name>A0A162XP73_PHYB8</name>